<dbReference type="EMBL" id="NHYD01002995">
    <property type="protein sequence ID" value="PPQ83620.1"/>
    <property type="molecule type" value="Genomic_DNA"/>
</dbReference>
<evidence type="ECO:0000256" key="2">
    <source>
        <dbReference type="ARBA" id="ARBA00012260"/>
    </source>
</evidence>
<accession>A0A409WYN6</accession>
<comment type="caution">
    <text evidence="4">The sequence shown here is derived from an EMBL/GenBank/DDBJ whole genome shotgun (WGS) entry which is preliminary data.</text>
</comment>
<dbReference type="EC" id="4.1.3.30" evidence="2"/>
<dbReference type="GO" id="GO:0004451">
    <property type="term" value="F:isocitrate lyase activity"/>
    <property type="evidence" value="ECO:0007669"/>
    <property type="project" value="InterPro"/>
</dbReference>
<proteinExistence type="inferred from homology"/>
<gene>
    <name evidence="4" type="ORF">CVT25_006305</name>
</gene>
<dbReference type="InterPro" id="IPR039556">
    <property type="entry name" value="ICL/PEPM"/>
</dbReference>
<protein>
    <recommendedName>
        <fullName evidence="2">methylisocitrate lyase</fullName>
        <ecNumber evidence="2">4.1.3.30</ecNumber>
    </recommendedName>
</protein>
<dbReference type="InterPro" id="IPR018523">
    <property type="entry name" value="Isocitrate_lyase_ph_CS"/>
</dbReference>
<dbReference type="PANTHER" id="PTHR42905">
    <property type="entry name" value="PHOSPHOENOLPYRUVATE CARBOXYLASE"/>
    <property type="match status" value="1"/>
</dbReference>
<dbReference type="InParanoid" id="A0A409WYN6"/>
<evidence type="ECO:0000256" key="1">
    <source>
        <dbReference type="ARBA" id="ARBA00005704"/>
    </source>
</evidence>
<dbReference type="PROSITE" id="PS00161">
    <property type="entry name" value="ISOCITRATE_LYASE"/>
    <property type="match status" value="1"/>
</dbReference>
<dbReference type="GO" id="GO:0046421">
    <property type="term" value="F:methylisocitrate lyase activity"/>
    <property type="evidence" value="ECO:0007669"/>
    <property type="project" value="UniProtKB-EC"/>
</dbReference>
<keyword evidence="5" id="KW-1185">Reference proteome</keyword>
<dbReference type="InterPro" id="IPR015813">
    <property type="entry name" value="Pyrv/PenolPyrv_kinase-like_dom"/>
</dbReference>
<reference evidence="4 5" key="1">
    <citation type="journal article" date="2018" name="Evol. Lett.">
        <title>Horizontal gene cluster transfer increased hallucinogenic mushroom diversity.</title>
        <authorList>
            <person name="Reynolds H.T."/>
            <person name="Vijayakumar V."/>
            <person name="Gluck-Thaler E."/>
            <person name="Korotkin H.B."/>
            <person name="Matheny P.B."/>
            <person name="Slot J.C."/>
        </authorList>
    </citation>
    <scope>NUCLEOTIDE SEQUENCE [LARGE SCALE GENOMIC DNA]</scope>
    <source>
        <strain evidence="4 5">2631</strain>
    </source>
</reference>
<dbReference type="Proteomes" id="UP000283269">
    <property type="component" value="Unassembled WGS sequence"/>
</dbReference>
<dbReference type="InterPro" id="IPR006254">
    <property type="entry name" value="Isocitrate_lyase"/>
</dbReference>
<evidence type="ECO:0000313" key="4">
    <source>
        <dbReference type="EMBL" id="PPQ83620.1"/>
    </source>
</evidence>
<dbReference type="GO" id="GO:0019752">
    <property type="term" value="P:carboxylic acid metabolic process"/>
    <property type="evidence" value="ECO:0007669"/>
    <property type="project" value="InterPro"/>
</dbReference>
<dbReference type="SUPFAM" id="SSF51621">
    <property type="entry name" value="Phosphoenolpyruvate/pyruvate domain"/>
    <property type="match status" value="1"/>
</dbReference>
<dbReference type="PANTHER" id="PTHR42905:SF2">
    <property type="entry name" value="PHOSPHOENOLPYRUVATE CARBOXYLASE FAMILY PROTEIN"/>
    <property type="match status" value="1"/>
</dbReference>
<dbReference type="Pfam" id="PF00463">
    <property type="entry name" value="ICL"/>
    <property type="match status" value="1"/>
</dbReference>
<keyword evidence="3" id="KW-0456">Lyase</keyword>
<dbReference type="InterPro" id="IPR040442">
    <property type="entry name" value="Pyrv_kinase-like_dom_sf"/>
</dbReference>
<name>A0A409WYN6_PSICY</name>
<comment type="similarity">
    <text evidence="1">Belongs to the isocitrate lyase/PEP mutase superfamily. Isocitrate lyase family.</text>
</comment>
<dbReference type="STRING" id="93625.A0A409WYN6"/>
<dbReference type="CDD" id="cd00377">
    <property type="entry name" value="ICL_PEPM"/>
    <property type="match status" value="1"/>
</dbReference>
<organism evidence="4 5">
    <name type="scientific">Psilocybe cyanescens</name>
    <dbReference type="NCBI Taxonomy" id="93625"/>
    <lineage>
        <taxon>Eukaryota</taxon>
        <taxon>Fungi</taxon>
        <taxon>Dikarya</taxon>
        <taxon>Basidiomycota</taxon>
        <taxon>Agaricomycotina</taxon>
        <taxon>Agaricomycetes</taxon>
        <taxon>Agaricomycetidae</taxon>
        <taxon>Agaricales</taxon>
        <taxon>Agaricineae</taxon>
        <taxon>Strophariaceae</taxon>
        <taxon>Psilocybe</taxon>
    </lineage>
</organism>
<evidence type="ECO:0000256" key="3">
    <source>
        <dbReference type="ARBA" id="ARBA00023239"/>
    </source>
</evidence>
<dbReference type="OrthoDB" id="1923844at2759"/>
<sequence>MSPAFNTSHFRFGDEKPQHDVYYNPHLDPKRFLDGPLSLNPATLLRQSQCFNARSGIVVIKMCNICDGISTRCALEAGFSDYSISFRLARSFHCCPKRLCSGDIVANDISYPAAEMVWGLGPTAPVIAGVDIGFGKPGIVARTVAQYARAGVAALHIEDQVQTKKCGHLLGKQVVSHEEYFTRVRAAVLACDSIPEGSDFPLCYYCSNRFCLNVGDGRAVIRLKLTADVGADVGAEGVKTKELLESTFLVNVISGGLTLSFTSEEAEKMGAKIIIFSLVSSVAMVCACRAAMISLKLTGTGLPTSRRIDLKQFFEVMVIGLNEVVGFDARAGGSSFQVI</sequence>
<evidence type="ECO:0000313" key="5">
    <source>
        <dbReference type="Proteomes" id="UP000283269"/>
    </source>
</evidence>
<dbReference type="Gene3D" id="3.20.20.60">
    <property type="entry name" value="Phosphoenolpyruvate-binding domains"/>
    <property type="match status" value="1"/>
</dbReference>
<dbReference type="AlphaFoldDB" id="A0A409WYN6"/>